<dbReference type="Proteomes" id="UP000184440">
    <property type="component" value="Unassembled WGS sequence"/>
</dbReference>
<feature type="chain" id="PRO_5012138971" evidence="1">
    <location>
        <begin position="29"/>
        <end position="285"/>
    </location>
</feature>
<feature type="signal peptide" evidence="1">
    <location>
        <begin position="1"/>
        <end position="28"/>
    </location>
</feature>
<name>A0A1M7R1Q3_9ACTN</name>
<dbReference type="STRING" id="134849.SAMN05443668_10697"/>
<dbReference type="AlphaFoldDB" id="A0A1M7R1Q3"/>
<keyword evidence="3" id="KW-1185">Reference proteome</keyword>
<proteinExistence type="predicted"/>
<evidence type="ECO:0000313" key="3">
    <source>
        <dbReference type="Proteomes" id="UP000184440"/>
    </source>
</evidence>
<dbReference type="EMBL" id="FRCS01000006">
    <property type="protein sequence ID" value="SHN38557.1"/>
    <property type="molecule type" value="Genomic_DNA"/>
</dbReference>
<evidence type="ECO:0000313" key="2">
    <source>
        <dbReference type="EMBL" id="SHN38557.1"/>
    </source>
</evidence>
<gene>
    <name evidence="2" type="ORF">SAMN05443668_10697</name>
</gene>
<evidence type="ECO:0000256" key="1">
    <source>
        <dbReference type="SAM" id="SignalP"/>
    </source>
</evidence>
<accession>A0A1M7R1Q3</accession>
<sequence length="285" mass="29253">MRLLRMCSVFLIAAAGALFVLPASPAAAAFSGVALREVNVTATGTAGQQVSPTAFCNNDEIVVAAGAGTSTITSLGVNPTAGGSRMLRATGKILGPGTGSMNLQATCAPVSQATDTSIATFTAQASPSTLRTGTAMCPVGKLAYAGGGNFMTSQAFFSTSGTRLVGSYPTADGRGWTVTGHTSAPTDRLVIRTLCAPLTGSQPRQETFAPVNGVGQGYANCPFGMRPLTGGAYMTNVNNGDSVNGRLIHTLRVSSSNVNDRQAWFAAAVDLRPEERLVVRVRCIV</sequence>
<dbReference type="RefSeq" id="WP_178379943.1">
    <property type="nucleotide sequence ID" value="NZ_FRCS01000006.1"/>
</dbReference>
<reference evidence="2 3" key="1">
    <citation type="submission" date="2016-11" db="EMBL/GenBank/DDBJ databases">
        <authorList>
            <person name="Jaros S."/>
            <person name="Januszkiewicz K."/>
            <person name="Wedrychowicz H."/>
        </authorList>
    </citation>
    <scope>NUCLEOTIDE SEQUENCE [LARGE SCALE GENOMIC DNA]</scope>
    <source>
        <strain evidence="2 3">DSM 46144</strain>
    </source>
</reference>
<keyword evidence="1" id="KW-0732">Signal</keyword>
<protein>
    <submittedName>
        <fullName evidence="2">Uncharacterized protein</fullName>
    </submittedName>
</protein>
<organism evidence="2 3">
    <name type="scientific">Cryptosporangium aurantiacum</name>
    <dbReference type="NCBI Taxonomy" id="134849"/>
    <lineage>
        <taxon>Bacteria</taxon>
        <taxon>Bacillati</taxon>
        <taxon>Actinomycetota</taxon>
        <taxon>Actinomycetes</taxon>
        <taxon>Cryptosporangiales</taxon>
        <taxon>Cryptosporangiaceae</taxon>
        <taxon>Cryptosporangium</taxon>
    </lineage>
</organism>